<evidence type="ECO:0000313" key="2">
    <source>
        <dbReference type="Proteomes" id="UP000821845"/>
    </source>
</evidence>
<sequence length="142" mass="15315">MIRVRQMVLEQQQHHQKREAGKILNCPVSYVPLSPRYRTHRTKWHTPASQAKRSRPGNTSSQPAAPFPFVTSSPGPFSLLASPVEPAGEATAAILSPPQPAQTSTFPPSGTAQTGVQPRGEEGSSSESEQEERHSSDNSSSS</sequence>
<evidence type="ECO:0000313" key="1">
    <source>
        <dbReference type="EMBL" id="KAH6926909.1"/>
    </source>
</evidence>
<organism evidence="1 2">
    <name type="scientific">Hyalomma asiaticum</name>
    <name type="common">Tick</name>
    <dbReference type="NCBI Taxonomy" id="266040"/>
    <lineage>
        <taxon>Eukaryota</taxon>
        <taxon>Metazoa</taxon>
        <taxon>Ecdysozoa</taxon>
        <taxon>Arthropoda</taxon>
        <taxon>Chelicerata</taxon>
        <taxon>Arachnida</taxon>
        <taxon>Acari</taxon>
        <taxon>Parasitiformes</taxon>
        <taxon>Ixodida</taxon>
        <taxon>Ixodoidea</taxon>
        <taxon>Ixodidae</taxon>
        <taxon>Hyalomminae</taxon>
        <taxon>Hyalomma</taxon>
    </lineage>
</organism>
<reference evidence="1" key="1">
    <citation type="submission" date="2020-05" db="EMBL/GenBank/DDBJ databases">
        <title>Large-scale comparative analyses of tick genomes elucidate their genetic diversity and vector capacities.</title>
        <authorList>
            <person name="Jia N."/>
            <person name="Wang J."/>
            <person name="Shi W."/>
            <person name="Du L."/>
            <person name="Sun Y."/>
            <person name="Zhan W."/>
            <person name="Jiang J."/>
            <person name="Wang Q."/>
            <person name="Zhang B."/>
            <person name="Ji P."/>
            <person name="Sakyi L.B."/>
            <person name="Cui X."/>
            <person name="Yuan T."/>
            <person name="Jiang B."/>
            <person name="Yang W."/>
            <person name="Lam T.T.-Y."/>
            <person name="Chang Q."/>
            <person name="Ding S."/>
            <person name="Wang X."/>
            <person name="Zhu J."/>
            <person name="Ruan X."/>
            <person name="Zhao L."/>
            <person name="Wei J."/>
            <person name="Que T."/>
            <person name="Du C."/>
            <person name="Cheng J."/>
            <person name="Dai P."/>
            <person name="Han X."/>
            <person name="Huang E."/>
            <person name="Gao Y."/>
            <person name="Liu J."/>
            <person name="Shao H."/>
            <person name="Ye R."/>
            <person name="Li L."/>
            <person name="Wei W."/>
            <person name="Wang X."/>
            <person name="Wang C."/>
            <person name="Yang T."/>
            <person name="Huo Q."/>
            <person name="Li W."/>
            <person name="Guo W."/>
            <person name="Chen H."/>
            <person name="Zhou L."/>
            <person name="Ni X."/>
            <person name="Tian J."/>
            <person name="Zhou Y."/>
            <person name="Sheng Y."/>
            <person name="Liu T."/>
            <person name="Pan Y."/>
            <person name="Xia L."/>
            <person name="Li J."/>
            <person name="Zhao F."/>
            <person name="Cao W."/>
        </authorList>
    </citation>
    <scope>NUCLEOTIDE SEQUENCE</scope>
    <source>
        <strain evidence="1">Hyas-2018</strain>
    </source>
</reference>
<accession>A0ACB7RYK7</accession>
<dbReference type="Proteomes" id="UP000821845">
    <property type="component" value="Chromosome 7"/>
</dbReference>
<name>A0ACB7RYK7_HYAAI</name>
<dbReference type="EMBL" id="CM023487">
    <property type="protein sequence ID" value="KAH6926909.1"/>
    <property type="molecule type" value="Genomic_DNA"/>
</dbReference>
<keyword evidence="2" id="KW-1185">Reference proteome</keyword>
<protein>
    <submittedName>
        <fullName evidence="1">Uncharacterized protein</fullName>
    </submittedName>
</protein>
<comment type="caution">
    <text evidence="1">The sequence shown here is derived from an EMBL/GenBank/DDBJ whole genome shotgun (WGS) entry which is preliminary data.</text>
</comment>
<proteinExistence type="predicted"/>
<gene>
    <name evidence="1" type="ORF">HPB50_023431</name>
</gene>